<accession>A0A1M6LP09</accession>
<dbReference type="InterPro" id="IPR018540">
    <property type="entry name" value="Spo0E-like"/>
</dbReference>
<dbReference type="RefSeq" id="WP_223191803.1">
    <property type="nucleotide sequence ID" value="NZ_FQZD01000035.1"/>
</dbReference>
<dbReference type="SUPFAM" id="SSF140500">
    <property type="entry name" value="BAS1536-like"/>
    <property type="match status" value="1"/>
</dbReference>
<dbReference type="AlphaFoldDB" id="A0A1M6LP09"/>
<proteinExistence type="predicted"/>
<protein>
    <submittedName>
        <fullName evidence="1">Spo0E like sporulation regulatory protein</fullName>
    </submittedName>
</protein>
<dbReference type="InterPro" id="IPR037208">
    <property type="entry name" value="Spo0E-like_sf"/>
</dbReference>
<name>A0A1M6LP09_9FIRM</name>
<dbReference type="InterPro" id="IPR036638">
    <property type="entry name" value="HLH_DNA-bd_sf"/>
</dbReference>
<organism evidence="1 2">
    <name type="scientific">Propionispora hippei DSM 15287</name>
    <dbReference type="NCBI Taxonomy" id="1123003"/>
    <lineage>
        <taxon>Bacteria</taxon>
        <taxon>Bacillati</taxon>
        <taxon>Bacillota</taxon>
        <taxon>Negativicutes</taxon>
        <taxon>Selenomonadales</taxon>
        <taxon>Sporomusaceae</taxon>
        <taxon>Propionispora</taxon>
    </lineage>
</organism>
<dbReference type="GO" id="GO:0043937">
    <property type="term" value="P:regulation of sporulation"/>
    <property type="evidence" value="ECO:0007669"/>
    <property type="project" value="InterPro"/>
</dbReference>
<sequence>MRMEKLLQIIERLRKRLNTKGKDSQLTDEDVLLLSTKLDRFLNKLINLEQNKQKGQLLYGNAGMLNDKAES</sequence>
<dbReference type="GO" id="GO:0046983">
    <property type="term" value="F:protein dimerization activity"/>
    <property type="evidence" value="ECO:0007669"/>
    <property type="project" value="InterPro"/>
</dbReference>
<dbReference type="Proteomes" id="UP000322917">
    <property type="component" value="Unassembled WGS sequence"/>
</dbReference>
<dbReference type="Gene3D" id="4.10.280.10">
    <property type="entry name" value="Helix-loop-helix DNA-binding domain"/>
    <property type="match status" value="1"/>
</dbReference>
<gene>
    <name evidence="1" type="ORF">SAMN02745170_03169</name>
</gene>
<evidence type="ECO:0000313" key="1">
    <source>
        <dbReference type="EMBL" id="SHJ72885.1"/>
    </source>
</evidence>
<evidence type="ECO:0000313" key="2">
    <source>
        <dbReference type="Proteomes" id="UP000322917"/>
    </source>
</evidence>
<keyword evidence="2" id="KW-1185">Reference proteome</keyword>
<reference evidence="1 2" key="1">
    <citation type="submission" date="2016-11" db="EMBL/GenBank/DDBJ databases">
        <authorList>
            <person name="Varghese N."/>
            <person name="Submissions S."/>
        </authorList>
    </citation>
    <scope>NUCLEOTIDE SEQUENCE [LARGE SCALE GENOMIC DNA]</scope>
    <source>
        <strain evidence="1 2">DSM 15287</strain>
    </source>
</reference>
<dbReference type="EMBL" id="FQZD01000035">
    <property type="protein sequence ID" value="SHJ72885.1"/>
    <property type="molecule type" value="Genomic_DNA"/>
</dbReference>
<dbReference type="Pfam" id="PF09388">
    <property type="entry name" value="SpoOE-like"/>
    <property type="match status" value="1"/>
</dbReference>